<keyword evidence="1" id="KW-1133">Transmembrane helix</keyword>
<sequence length="57" mass="6648">MKQYKRYMMMLLIIVVVVVTIIFFFPVNGSKKVVNVTGLFTGMEFLHADHTYSWDST</sequence>
<evidence type="ECO:0000313" key="2">
    <source>
        <dbReference type="EMBL" id="MBC5635565.1"/>
    </source>
</evidence>
<evidence type="ECO:0000256" key="1">
    <source>
        <dbReference type="SAM" id="Phobius"/>
    </source>
</evidence>
<dbReference type="Proteomes" id="UP000637359">
    <property type="component" value="Unassembled WGS sequence"/>
</dbReference>
<keyword evidence="3" id="KW-1185">Reference proteome</keyword>
<name>A0A923L328_9BACI</name>
<accession>A0A923L328</accession>
<proteinExistence type="predicted"/>
<dbReference type="EMBL" id="JACOOL010000001">
    <property type="protein sequence ID" value="MBC5635565.1"/>
    <property type="molecule type" value="Genomic_DNA"/>
</dbReference>
<dbReference type="AlphaFoldDB" id="A0A923L328"/>
<gene>
    <name evidence="2" type="ORF">H8S33_01885</name>
</gene>
<feature type="transmembrane region" description="Helical" evidence="1">
    <location>
        <begin position="7"/>
        <end position="27"/>
    </location>
</feature>
<dbReference type="RefSeq" id="WP_186868266.1">
    <property type="nucleotide sequence ID" value="NZ_JACOOL010000001.1"/>
</dbReference>
<evidence type="ECO:0000313" key="3">
    <source>
        <dbReference type="Proteomes" id="UP000637359"/>
    </source>
</evidence>
<keyword evidence="1" id="KW-0812">Transmembrane</keyword>
<reference evidence="2" key="1">
    <citation type="submission" date="2020-08" db="EMBL/GenBank/DDBJ databases">
        <title>Genome public.</title>
        <authorList>
            <person name="Liu C."/>
            <person name="Sun Q."/>
        </authorList>
    </citation>
    <scope>NUCLEOTIDE SEQUENCE</scope>
    <source>
        <strain evidence="2">BX22</strain>
    </source>
</reference>
<comment type="caution">
    <text evidence="2">The sequence shown here is derived from an EMBL/GenBank/DDBJ whole genome shotgun (WGS) entry which is preliminary data.</text>
</comment>
<organism evidence="2 3">
    <name type="scientific">Ornithinibacillus hominis</name>
    <dbReference type="NCBI Taxonomy" id="2763055"/>
    <lineage>
        <taxon>Bacteria</taxon>
        <taxon>Bacillati</taxon>
        <taxon>Bacillota</taxon>
        <taxon>Bacilli</taxon>
        <taxon>Bacillales</taxon>
        <taxon>Bacillaceae</taxon>
        <taxon>Ornithinibacillus</taxon>
    </lineage>
</organism>
<protein>
    <submittedName>
        <fullName evidence="2">Uncharacterized protein</fullName>
    </submittedName>
</protein>
<keyword evidence="1" id="KW-0472">Membrane</keyword>